<dbReference type="SUPFAM" id="SSF55781">
    <property type="entry name" value="GAF domain-like"/>
    <property type="match status" value="1"/>
</dbReference>
<dbReference type="Gene3D" id="3.30.450.40">
    <property type="match status" value="1"/>
</dbReference>
<keyword evidence="5" id="KW-1185">Reference proteome</keyword>
<accession>A0ABW2HEA0</accession>
<comment type="caution">
    <text evidence="4">The sequence shown here is derived from an EMBL/GenBank/DDBJ whole genome shotgun (WGS) entry which is preliminary data.</text>
</comment>
<keyword evidence="1" id="KW-0805">Transcription regulation</keyword>
<dbReference type="InterPro" id="IPR036388">
    <property type="entry name" value="WH-like_DNA-bd_sf"/>
</dbReference>
<dbReference type="PROSITE" id="PS51077">
    <property type="entry name" value="HTH_ICLR"/>
    <property type="match status" value="1"/>
</dbReference>
<proteinExistence type="predicted"/>
<reference evidence="5" key="1">
    <citation type="journal article" date="2019" name="Int. J. Syst. Evol. Microbiol.">
        <title>The Global Catalogue of Microorganisms (GCM) 10K type strain sequencing project: providing services to taxonomists for standard genome sequencing and annotation.</title>
        <authorList>
            <consortium name="The Broad Institute Genomics Platform"/>
            <consortium name="The Broad Institute Genome Sequencing Center for Infectious Disease"/>
            <person name="Wu L."/>
            <person name="Ma J."/>
        </authorList>
    </citation>
    <scope>NUCLEOTIDE SEQUENCE [LARGE SCALE GENOMIC DNA]</scope>
    <source>
        <strain evidence="5">CGMCC 1.15772</strain>
    </source>
</reference>
<sequence length="239" mass="24292">MTQTAAPSLAARQPRAIHSALTVLEAVAHLGPGATAREISTELGLPRATAYRLLNLLVQDEYLVRTPDLSGFALGAKVAQLAAVAAPPARLPTAAREVVAAARSALRAGVHVVLFADGRIVVADADPDFPLSDAVRLVREPERFALGMLLLVEGGAGGDATALYGTAGAAAADDLARYGATRRLGDGAGYGCIAVPIRDAGGVLVGAVSFCGPRHRVADPLGVLEVLQPAATALSPLVS</sequence>
<dbReference type="EMBL" id="JBHTBE010000001">
    <property type="protein sequence ID" value="MFC7268051.1"/>
    <property type="molecule type" value="Genomic_DNA"/>
</dbReference>
<evidence type="ECO:0000259" key="3">
    <source>
        <dbReference type="PROSITE" id="PS51077"/>
    </source>
</evidence>
<gene>
    <name evidence="4" type="ORF">ACFQRL_03630</name>
</gene>
<dbReference type="InterPro" id="IPR005471">
    <property type="entry name" value="Tscrpt_reg_IclR_N"/>
</dbReference>
<name>A0ABW2HEA0_9MICO</name>
<dbReference type="SUPFAM" id="SSF46785">
    <property type="entry name" value="Winged helix' DNA-binding domain"/>
    <property type="match status" value="1"/>
</dbReference>
<feature type="domain" description="HTH iclR-type" evidence="3">
    <location>
        <begin position="14"/>
        <end position="76"/>
    </location>
</feature>
<dbReference type="InterPro" id="IPR029016">
    <property type="entry name" value="GAF-like_dom_sf"/>
</dbReference>
<dbReference type="Gene3D" id="1.10.10.10">
    <property type="entry name" value="Winged helix-like DNA-binding domain superfamily/Winged helix DNA-binding domain"/>
    <property type="match status" value="1"/>
</dbReference>
<dbReference type="InterPro" id="IPR036390">
    <property type="entry name" value="WH_DNA-bd_sf"/>
</dbReference>
<dbReference type="PANTHER" id="PTHR30136">
    <property type="entry name" value="HELIX-TURN-HELIX TRANSCRIPTIONAL REGULATOR, ICLR FAMILY"/>
    <property type="match status" value="1"/>
</dbReference>
<evidence type="ECO:0000313" key="4">
    <source>
        <dbReference type="EMBL" id="MFC7268051.1"/>
    </source>
</evidence>
<organism evidence="4 5">
    <name type="scientific">Microbacterium fluvii</name>
    <dbReference type="NCBI Taxonomy" id="415215"/>
    <lineage>
        <taxon>Bacteria</taxon>
        <taxon>Bacillati</taxon>
        <taxon>Actinomycetota</taxon>
        <taxon>Actinomycetes</taxon>
        <taxon>Micrococcales</taxon>
        <taxon>Microbacteriaceae</taxon>
        <taxon>Microbacterium</taxon>
    </lineage>
</organism>
<dbReference type="Proteomes" id="UP001596507">
    <property type="component" value="Unassembled WGS sequence"/>
</dbReference>
<dbReference type="RefSeq" id="WP_262872970.1">
    <property type="nucleotide sequence ID" value="NZ_BAABKW010000005.1"/>
</dbReference>
<evidence type="ECO:0000256" key="1">
    <source>
        <dbReference type="ARBA" id="ARBA00023015"/>
    </source>
</evidence>
<dbReference type="InterPro" id="IPR050707">
    <property type="entry name" value="HTH_MetabolicPath_Reg"/>
</dbReference>
<dbReference type="Pfam" id="PF09339">
    <property type="entry name" value="HTH_IclR"/>
    <property type="match status" value="1"/>
</dbReference>
<dbReference type="PANTHER" id="PTHR30136:SF24">
    <property type="entry name" value="HTH-TYPE TRANSCRIPTIONAL REPRESSOR ALLR"/>
    <property type="match status" value="1"/>
</dbReference>
<protein>
    <submittedName>
        <fullName evidence="4">Helix-turn-helix domain-containing protein</fullName>
    </submittedName>
</protein>
<evidence type="ECO:0000313" key="5">
    <source>
        <dbReference type="Proteomes" id="UP001596507"/>
    </source>
</evidence>
<keyword evidence="2" id="KW-0804">Transcription</keyword>
<dbReference type="SMART" id="SM00346">
    <property type="entry name" value="HTH_ICLR"/>
    <property type="match status" value="1"/>
</dbReference>
<evidence type="ECO:0000256" key="2">
    <source>
        <dbReference type="ARBA" id="ARBA00023163"/>
    </source>
</evidence>